<evidence type="ECO:0000256" key="6">
    <source>
        <dbReference type="ARBA" id="ARBA00023136"/>
    </source>
</evidence>
<dbReference type="SUPFAM" id="SSF161098">
    <property type="entry name" value="MetI-like"/>
    <property type="match status" value="1"/>
</dbReference>
<feature type="domain" description="ABC transmembrane type-1" evidence="8">
    <location>
        <begin position="96"/>
        <end position="297"/>
    </location>
</feature>
<evidence type="ECO:0000313" key="9">
    <source>
        <dbReference type="EMBL" id="OYT03163.1"/>
    </source>
</evidence>
<feature type="transmembrane region" description="Helical" evidence="7">
    <location>
        <begin position="170"/>
        <end position="193"/>
    </location>
</feature>
<organism evidence="9 10">
    <name type="scientific">Limosilactobacillus reuteri</name>
    <name type="common">Lactobacillus reuteri</name>
    <dbReference type="NCBI Taxonomy" id="1598"/>
    <lineage>
        <taxon>Bacteria</taxon>
        <taxon>Bacillati</taxon>
        <taxon>Bacillota</taxon>
        <taxon>Bacilli</taxon>
        <taxon>Lactobacillales</taxon>
        <taxon>Lactobacillaceae</taxon>
        <taxon>Limosilactobacillus</taxon>
    </lineage>
</organism>
<reference evidence="9 10" key="2">
    <citation type="submission" date="2017-09" db="EMBL/GenBank/DDBJ databases">
        <title>Tripartite evolution among Lactobacillus johnsonii, Lactobacillus taiwanensis, Lactobacillus reuteri and their rodent host.</title>
        <authorList>
            <person name="Wang T."/>
            <person name="Knowles S."/>
            <person name="Cheng C."/>
        </authorList>
    </citation>
    <scope>NUCLEOTIDE SEQUENCE [LARGE SCALE GENOMIC DNA]</scope>
    <source>
        <strain evidence="9 10">103v</strain>
    </source>
</reference>
<evidence type="ECO:0000256" key="2">
    <source>
        <dbReference type="ARBA" id="ARBA00022448"/>
    </source>
</evidence>
<keyword evidence="5 7" id="KW-1133">Transmembrane helix</keyword>
<dbReference type="GO" id="GO:0055085">
    <property type="term" value="P:transmembrane transport"/>
    <property type="evidence" value="ECO:0007669"/>
    <property type="project" value="InterPro"/>
</dbReference>
<keyword evidence="3" id="KW-1003">Cell membrane</keyword>
<dbReference type="EMBL" id="NGQC01000038">
    <property type="protein sequence ID" value="OYT03163.1"/>
    <property type="molecule type" value="Genomic_DNA"/>
</dbReference>
<dbReference type="PANTHER" id="PTHR43163:SF6">
    <property type="entry name" value="DIPEPTIDE TRANSPORT SYSTEM PERMEASE PROTEIN DPPB-RELATED"/>
    <property type="match status" value="1"/>
</dbReference>
<dbReference type="Proteomes" id="UP000216122">
    <property type="component" value="Unassembled WGS sequence"/>
</dbReference>
<dbReference type="PROSITE" id="PS50928">
    <property type="entry name" value="ABC_TM1"/>
    <property type="match status" value="1"/>
</dbReference>
<dbReference type="InterPro" id="IPR035906">
    <property type="entry name" value="MetI-like_sf"/>
</dbReference>
<sequence length="305" mass="34356">MNFGKRIVKDIIIWLGIVALAHFIFIKTNPHLAEASLHANNEAVTKNSIIAEKARLGLNDPWPKQFSTWLGNTIHGNFGQSYVQHEDVMRLIGHALPNTIVLALATIALIGLVIYGYAIYAIKNPNTHGEKGIRLFLLSGSAIPSFWLGLILLTIFAMDLAIFPISSDHFSFLGLVLPTITLAAAYIGSYIRLMRRELLQLRRKEYIRYYRYQGLSEQRLSHIMIRNAMSSLLVSLSVSIPKILAGSAVVETLFSWPGMGYMCITAINDRDFPVIQGYIAVMAVVFLVFNELCWFLNQRFILARR</sequence>
<dbReference type="PANTHER" id="PTHR43163">
    <property type="entry name" value="DIPEPTIDE TRANSPORT SYSTEM PERMEASE PROTEIN DPPB-RELATED"/>
    <property type="match status" value="1"/>
</dbReference>
<comment type="caution">
    <text evidence="9">The sequence shown here is derived from an EMBL/GenBank/DDBJ whole genome shotgun (WGS) entry which is preliminary data.</text>
</comment>
<evidence type="ECO:0000256" key="4">
    <source>
        <dbReference type="ARBA" id="ARBA00022692"/>
    </source>
</evidence>
<feature type="transmembrane region" description="Helical" evidence="7">
    <location>
        <begin position="100"/>
        <end position="122"/>
    </location>
</feature>
<proteinExistence type="inferred from homology"/>
<comment type="subcellular location">
    <subcellularLocation>
        <location evidence="1 7">Cell membrane</location>
        <topology evidence="1 7">Multi-pass membrane protein</topology>
    </subcellularLocation>
</comment>
<evidence type="ECO:0000259" key="8">
    <source>
        <dbReference type="PROSITE" id="PS50928"/>
    </source>
</evidence>
<name>A0A256VHH2_LIMRT</name>
<dbReference type="Pfam" id="PF00528">
    <property type="entry name" value="BPD_transp_1"/>
    <property type="match status" value="1"/>
</dbReference>
<feature type="transmembrane region" description="Helical" evidence="7">
    <location>
        <begin position="7"/>
        <end position="26"/>
    </location>
</feature>
<protein>
    <submittedName>
        <fullName evidence="9">ABC transporter permease</fullName>
    </submittedName>
</protein>
<dbReference type="AlphaFoldDB" id="A0A256VHH2"/>
<reference evidence="10" key="1">
    <citation type="submission" date="2017-05" db="EMBL/GenBank/DDBJ databases">
        <authorList>
            <person name="Lin X.B."/>
            <person name="Stothard P."/>
            <person name="Tasseva G."/>
            <person name="Walter J."/>
        </authorList>
    </citation>
    <scope>NUCLEOTIDE SEQUENCE [LARGE SCALE GENOMIC DNA]</scope>
    <source>
        <strain evidence="10">103v</strain>
    </source>
</reference>
<keyword evidence="6 7" id="KW-0472">Membrane</keyword>
<keyword evidence="4 7" id="KW-0812">Transmembrane</keyword>
<evidence type="ECO:0000256" key="3">
    <source>
        <dbReference type="ARBA" id="ARBA00022475"/>
    </source>
</evidence>
<feature type="transmembrane region" description="Helical" evidence="7">
    <location>
        <begin position="274"/>
        <end position="296"/>
    </location>
</feature>
<feature type="transmembrane region" description="Helical" evidence="7">
    <location>
        <begin position="134"/>
        <end position="158"/>
    </location>
</feature>
<dbReference type="Gene3D" id="1.10.3720.10">
    <property type="entry name" value="MetI-like"/>
    <property type="match status" value="1"/>
</dbReference>
<evidence type="ECO:0000256" key="5">
    <source>
        <dbReference type="ARBA" id="ARBA00022989"/>
    </source>
</evidence>
<dbReference type="GO" id="GO:0005886">
    <property type="term" value="C:plasma membrane"/>
    <property type="evidence" value="ECO:0007669"/>
    <property type="project" value="UniProtKB-SubCell"/>
</dbReference>
<gene>
    <name evidence="9" type="ORF">CBG21_06565</name>
</gene>
<dbReference type="RefSeq" id="WP_019252419.1">
    <property type="nucleotide sequence ID" value="NZ_NGPH01000063.1"/>
</dbReference>
<feature type="transmembrane region" description="Helical" evidence="7">
    <location>
        <begin position="232"/>
        <end position="254"/>
    </location>
</feature>
<comment type="similarity">
    <text evidence="7">Belongs to the binding-protein-dependent transport system permease family.</text>
</comment>
<dbReference type="CDD" id="cd06261">
    <property type="entry name" value="TM_PBP2"/>
    <property type="match status" value="1"/>
</dbReference>
<evidence type="ECO:0000313" key="10">
    <source>
        <dbReference type="Proteomes" id="UP000216122"/>
    </source>
</evidence>
<accession>A0A256VHH2</accession>
<evidence type="ECO:0000256" key="7">
    <source>
        <dbReference type="RuleBase" id="RU363032"/>
    </source>
</evidence>
<evidence type="ECO:0000256" key="1">
    <source>
        <dbReference type="ARBA" id="ARBA00004651"/>
    </source>
</evidence>
<dbReference type="InterPro" id="IPR000515">
    <property type="entry name" value="MetI-like"/>
</dbReference>
<keyword evidence="2 7" id="KW-0813">Transport</keyword>